<dbReference type="InterPro" id="IPR029063">
    <property type="entry name" value="SAM-dependent_MTases_sf"/>
</dbReference>
<keyword evidence="1" id="KW-0808">Transferase</keyword>
<dbReference type="Pfam" id="PF13489">
    <property type="entry name" value="Methyltransf_23"/>
    <property type="match status" value="1"/>
</dbReference>
<dbReference type="Gene3D" id="3.40.50.150">
    <property type="entry name" value="Vaccinia Virus protein VP39"/>
    <property type="match status" value="1"/>
</dbReference>
<dbReference type="GO" id="GO:0008168">
    <property type="term" value="F:methyltransferase activity"/>
    <property type="evidence" value="ECO:0007669"/>
    <property type="project" value="UniProtKB-KW"/>
</dbReference>
<reference evidence="1 2" key="1">
    <citation type="submission" date="2023-03" db="EMBL/GenBank/DDBJ databases">
        <title>Bacillus Genome Sequencing.</title>
        <authorList>
            <person name="Dunlap C."/>
        </authorList>
    </citation>
    <scope>NUCLEOTIDE SEQUENCE [LARGE SCALE GENOMIC DNA]</scope>
    <source>
        <strain evidence="1 2">BD-525</strain>
    </source>
</reference>
<dbReference type="EMBL" id="JARLKZ010000016">
    <property type="protein sequence ID" value="MEC0242454.1"/>
    <property type="molecule type" value="Genomic_DNA"/>
</dbReference>
<keyword evidence="2" id="KW-1185">Reference proteome</keyword>
<dbReference type="GO" id="GO:0032259">
    <property type="term" value="P:methylation"/>
    <property type="evidence" value="ECO:0007669"/>
    <property type="project" value="UniProtKB-KW"/>
</dbReference>
<dbReference type="CDD" id="cd02440">
    <property type="entry name" value="AdoMet_MTases"/>
    <property type="match status" value="1"/>
</dbReference>
<dbReference type="SUPFAM" id="SSF53335">
    <property type="entry name" value="S-adenosyl-L-methionine-dependent methyltransferases"/>
    <property type="match status" value="1"/>
</dbReference>
<keyword evidence="1" id="KW-0489">Methyltransferase</keyword>
<evidence type="ECO:0000313" key="1">
    <source>
        <dbReference type="EMBL" id="MEC0242454.1"/>
    </source>
</evidence>
<proteinExistence type="predicted"/>
<name>A0ABU6GRV2_9BACL</name>
<protein>
    <submittedName>
        <fullName evidence="1">Class I SAM-dependent methyltransferase</fullName>
    </submittedName>
</protein>
<comment type="caution">
    <text evidence="1">The sequence shown here is derived from an EMBL/GenBank/DDBJ whole genome shotgun (WGS) entry which is preliminary data.</text>
</comment>
<evidence type="ECO:0000313" key="2">
    <source>
        <dbReference type="Proteomes" id="UP001344632"/>
    </source>
</evidence>
<dbReference type="Proteomes" id="UP001344632">
    <property type="component" value="Unassembled WGS sequence"/>
</dbReference>
<accession>A0ABU6GRV2</accession>
<dbReference type="RefSeq" id="WP_326090230.1">
    <property type="nucleotide sequence ID" value="NZ_JARLKZ010000016.1"/>
</dbReference>
<organism evidence="1 2">
    <name type="scientific">Paenibacillus dokdonensis</name>
    <dbReference type="NCBI Taxonomy" id="2567944"/>
    <lineage>
        <taxon>Bacteria</taxon>
        <taxon>Bacillati</taxon>
        <taxon>Bacillota</taxon>
        <taxon>Bacilli</taxon>
        <taxon>Bacillales</taxon>
        <taxon>Paenibacillaceae</taxon>
        <taxon>Paenibacillus</taxon>
    </lineage>
</organism>
<gene>
    <name evidence="1" type="ORF">P4H66_21830</name>
</gene>
<sequence>MTKEIIHSIVDCMASGKEMSDIQKIQTAHRIMLAEFWGIHEGAKVLEIGCGQGDTTAVLAYFVGESGFVHGIDIGPPDYGAPITLGDSAKHLMQSALGKRIQMEFEMDVLSPDIDFPEHSFDFVVFSHCSWYLRSSDELMDILRRVKSWGRQLCFAEWDTRIERIEQYPHLLSILIQAQYEAFKKVSESNVRTLFTSNDIQHCVRQAGWTTLKEQSLMTGDLQDGEWEVKKVLLDAEVELELDALQHMPAKSKDLIRSQIMMLKQSIEMHPIKPLSVYTFTAI</sequence>